<dbReference type="Pfam" id="PF01826">
    <property type="entry name" value="TIL"/>
    <property type="match status" value="1"/>
</dbReference>
<feature type="domain" description="TIL" evidence="2">
    <location>
        <begin position="107"/>
        <end position="160"/>
    </location>
</feature>
<dbReference type="GO" id="GO:0004867">
    <property type="term" value="F:serine-type endopeptidase inhibitor activity"/>
    <property type="evidence" value="ECO:0007669"/>
    <property type="project" value="UniProtKB-KW"/>
</dbReference>
<dbReference type="Proteomes" id="UP001331761">
    <property type="component" value="Unassembled WGS sequence"/>
</dbReference>
<organism evidence="3 4">
    <name type="scientific">Trichostrongylus colubriformis</name>
    <name type="common">Black scour worm</name>
    <dbReference type="NCBI Taxonomy" id="6319"/>
    <lineage>
        <taxon>Eukaryota</taxon>
        <taxon>Metazoa</taxon>
        <taxon>Ecdysozoa</taxon>
        <taxon>Nematoda</taxon>
        <taxon>Chromadorea</taxon>
        <taxon>Rhabditida</taxon>
        <taxon>Rhabditina</taxon>
        <taxon>Rhabditomorpha</taxon>
        <taxon>Strongyloidea</taxon>
        <taxon>Trichostrongylidae</taxon>
        <taxon>Trichostrongylus</taxon>
    </lineage>
</organism>
<feature type="non-terminal residue" evidence="3">
    <location>
        <position position="236"/>
    </location>
</feature>
<accession>A0AAN8II36</accession>
<evidence type="ECO:0000313" key="3">
    <source>
        <dbReference type="EMBL" id="KAK5970172.1"/>
    </source>
</evidence>
<dbReference type="InterPro" id="IPR036084">
    <property type="entry name" value="Ser_inhib-like_sf"/>
</dbReference>
<dbReference type="Gene3D" id="2.10.25.10">
    <property type="entry name" value="Laminin"/>
    <property type="match status" value="1"/>
</dbReference>
<reference evidence="3 4" key="1">
    <citation type="submission" date="2019-10" db="EMBL/GenBank/DDBJ databases">
        <title>Assembly and Annotation for the nematode Trichostrongylus colubriformis.</title>
        <authorList>
            <person name="Martin J."/>
        </authorList>
    </citation>
    <scope>NUCLEOTIDE SEQUENCE [LARGE SCALE GENOMIC DNA]</scope>
    <source>
        <strain evidence="3">G859</strain>
        <tissue evidence="3">Whole worm</tissue>
    </source>
</reference>
<dbReference type="SUPFAM" id="SSF57567">
    <property type="entry name" value="Serine protease inhibitors"/>
    <property type="match status" value="1"/>
</dbReference>
<dbReference type="CDD" id="cd19941">
    <property type="entry name" value="TIL"/>
    <property type="match status" value="1"/>
</dbReference>
<keyword evidence="1" id="KW-0646">Protease inhibitor</keyword>
<dbReference type="AlphaFoldDB" id="A0AAN8II36"/>
<proteinExistence type="predicted"/>
<dbReference type="EMBL" id="WIXE01019258">
    <property type="protein sequence ID" value="KAK5970172.1"/>
    <property type="molecule type" value="Genomic_DNA"/>
</dbReference>
<dbReference type="InterPro" id="IPR002919">
    <property type="entry name" value="TIL_dom"/>
</dbReference>
<keyword evidence="1" id="KW-0722">Serine protease inhibitor</keyword>
<protein>
    <submittedName>
        <fullName evidence="3">TIL domain-containing protein</fullName>
    </submittedName>
</protein>
<comment type="caution">
    <text evidence="3">The sequence shown here is derived from an EMBL/GenBank/DDBJ whole genome shotgun (WGS) entry which is preliminary data.</text>
</comment>
<evidence type="ECO:0000256" key="1">
    <source>
        <dbReference type="ARBA" id="ARBA00022900"/>
    </source>
</evidence>
<evidence type="ECO:0000259" key="2">
    <source>
        <dbReference type="Pfam" id="PF01826"/>
    </source>
</evidence>
<name>A0AAN8II36_TRICO</name>
<gene>
    <name evidence="3" type="ORF">GCK32_016492</name>
</gene>
<evidence type="ECO:0000313" key="4">
    <source>
        <dbReference type="Proteomes" id="UP001331761"/>
    </source>
</evidence>
<sequence>MRSYGFVVSVAINSSPLIQLLVSHTPQRTCDNVRCPAGTECQQVPLNCLLPPCPQPPPQCVPIEKYNPCAATTCPVGSECRSRDVVCVRAPCNPVAECVPTKQDPQCNQNESYRSCASQCEPTCSNKNPTCILSCAPGRCQCNIGFYRNSSGSCVTEADCDGTAQQPTPPRPDWTGLPPLELELTCNETSQCANRTHERPTHLGADCNTSYCSTGTVCQMVVVKDIHAAQRIKEPQ</sequence>
<keyword evidence="4" id="KW-1185">Reference proteome</keyword>